<feature type="compositionally biased region" description="Polar residues" evidence="1">
    <location>
        <begin position="378"/>
        <end position="398"/>
    </location>
</feature>
<evidence type="ECO:0000256" key="2">
    <source>
        <dbReference type="SAM" id="Phobius"/>
    </source>
</evidence>
<feature type="compositionally biased region" description="Polar residues" evidence="1">
    <location>
        <begin position="448"/>
        <end position="465"/>
    </location>
</feature>
<dbReference type="EMBL" id="CAJPDT010000011">
    <property type="protein sequence ID" value="CAF9913086.1"/>
    <property type="molecule type" value="Genomic_DNA"/>
</dbReference>
<protein>
    <submittedName>
        <fullName evidence="3">Uncharacterized protein</fullName>
    </submittedName>
</protein>
<comment type="caution">
    <text evidence="3">The sequence shown here is derived from an EMBL/GenBank/DDBJ whole genome shotgun (WGS) entry which is preliminary data.</text>
</comment>
<dbReference type="OrthoDB" id="5417135at2759"/>
<feature type="compositionally biased region" description="Low complexity" evidence="1">
    <location>
        <begin position="244"/>
        <end position="258"/>
    </location>
</feature>
<evidence type="ECO:0000313" key="3">
    <source>
        <dbReference type="EMBL" id="CAF9913086.1"/>
    </source>
</evidence>
<dbReference type="PANTHER" id="PTHR42088">
    <property type="entry name" value="YALI0F10131P"/>
    <property type="match status" value="1"/>
</dbReference>
<sequence length="789" mass="86735">MPRQSYRSHLGLHLRKRLPTAIALPEPGSIKDLVDKPLSGFSAFFKRDDCSGSNSSSAGCQKPTEGDNVTLPVVLAVVIPIAVAIAIFIFLHRRHVNKLRREDANDPHKSLDFGWDPASNSRVKTKKGKNNKPEMVVTDLVTEEKGSRRERGMSLDMDISSPYLLPPGLGGSRESLHSMSRNMHSQDDRYRPATTYIPGDTASVHSYRTAPRGADDSSSNAGSASTRRSPGDDMKKDLLGNAQRMSRSMPPVSRSPAPQVQVPEATKQPSRKASPSNPQSEGLPPLFPLLDTPRDSYMDKNGADLRKSNNYLGAFIHSRDPSTDVLSRDFASPKSEKSEYATPNEFPSTPLSTAQPTAPSPLPQQPKPSSTLQKNASRKTPSPNVSTQAPTSRSSPPSITDVPSTRSSVSRPPRKQSLRSSTEQAHYENFLDDASDYGDGFQVVPPSLRSSQASQHELKRQSSQAYMPPIREHSLSVEQGHQPVFDPRRSSMGFRPLPPDDPTDNPEQRANRIRSFYKEYFDDSKPGPMRAAGDYYEDYDQQYLGDGAIFDPVAGRFVTAHSQYAEAYDQPRGRPYAEPYGRRAMTPPPRVPPGYGRRHAATMSGSSRMMPPRSRAYSSQSGRFGPSGRGTPQKPNPPPQPLNVLPSPHLLKEDTFLPMDFAPPSTARERQAGRSESPRGGLRPYSPMTPAHMPLASSFDDLAAMPSPHLLRKSGTFTALDFAPPPRFKNNDTASDSGSIRSNHSGVSARTNQSIRAGAYRVSRIPKEFVGTKQDLNEALKPQWNMHAL</sequence>
<feature type="compositionally biased region" description="Basic and acidic residues" evidence="1">
    <location>
        <begin position="143"/>
        <end position="153"/>
    </location>
</feature>
<proteinExistence type="predicted"/>
<feature type="region of interest" description="Disordered" evidence="1">
    <location>
        <begin position="322"/>
        <end position="468"/>
    </location>
</feature>
<keyword evidence="2" id="KW-1133">Transmembrane helix</keyword>
<feature type="compositionally biased region" description="Low complexity" evidence="1">
    <location>
        <begin position="216"/>
        <end position="228"/>
    </location>
</feature>
<feature type="region of interest" description="Disordered" evidence="1">
    <location>
        <begin position="482"/>
        <end position="508"/>
    </location>
</feature>
<reference evidence="3" key="1">
    <citation type="submission" date="2021-03" db="EMBL/GenBank/DDBJ databases">
        <authorList>
            <person name="Tagirdzhanova G."/>
        </authorList>
    </citation>
    <scope>NUCLEOTIDE SEQUENCE</scope>
</reference>
<feature type="region of interest" description="Disordered" evidence="1">
    <location>
        <begin position="730"/>
        <end position="752"/>
    </location>
</feature>
<feature type="compositionally biased region" description="Polar residues" evidence="1">
    <location>
        <begin position="731"/>
        <end position="752"/>
    </location>
</feature>
<accession>A0A8H3F2B9</accession>
<dbReference type="AlphaFoldDB" id="A0A8H3F2B9"/>
<dbReference type="PANTHER" id="PTHR42088:SF1">
    <property type="entry name" value="YALI0F10131P"/>
    <property type="match status" value="1"/>
</dbReference>
<evidence type="ECO:0000313" key="4">
    <source>
        <dbReference type="Proteomes" id="UP000664534"/>
    </source>
</evidence>
<name>A0A8H3F2B9_9LECA</name>
<feature type="transmembrane region" description="Helical" evidence="2">
    <location>
        <begin position="71"/>
        <end position="91"/>
    </location>
</feature>
<keyword evidence="4" id="KW-1185">Reference proteome</keyword>
<feature type="compositionally biased region" description="Low complexity" evidence="1">
    <location>
        <begin position="402"/>
        <end position="411"/>
    </location>
</feature>
<dbReference type="Proteomes" id="UP000664534">
    <property type="component" value="Unassembled WGS sequence"/>
</dbReference>
<feature type="compositionally biased region" description="Polar residues" evidence="1">
    <location>
        <begin position="267"/>
        <end position="280"/>
    </location>
</feature>
<keyword evidence="2" id="KW-0472">Membrane</keyword>
<feature type="compositionally biased region" description="Low complexity" evidence="1">
    <location>
        <begin position="603"/>
        <end position="619"/>
    </location>
</feature>
<feature type="compositionally biased region" description="Basic and acidic residues" evidence="1">
    <location>
        <begin position="229"/>
        <end position="238"/>
    </location>
</feature>
<gene>
    <name evidence="3" type="ORF">IMSHALPRED_000906</name>
</gene>
<evidence type="ECO:0000256" key="1">
    <source>
        <dbReference type="SAM" id="MobiDB-lite"/>
    </source>
</evidence>
<organism evidence="3 4">
    <name type="scientific">Imshaugia aleurites</name>
    <dbReference type="NCBI Taxonomy" id="172621"/>
    <lineage>
        <taxon>Eukaryota</taxon>
        <taxon>Fungi</taxon>
        <taxon>Dikarya</taxon>
        <taxon>Ascomycota</taxon>
        <taxon>Pezizomycotina</taxon>
        <taxon>Lecanoromycetes</taxon>
        <taxon>OSLEUM clade</taxon>
        <taxon>Lecanoromycetidae</taxon>
        <taxon>Lecanorales</taxon>
        <taxon>Lecanorineae</taxon>
        <taxon>Parmeliaceae</taxon>
        <taxon>Imshaugia</taxon>
    </lineage>
</organism>
<feature type="region of interest" description="Disordered" evidence="1">
    <location>
        <begin position="143"/>
        <end position="303"/>
    </location>
</feature>
<feature type="region of interest" description="Disordered" evidence="1">
    <location>
        <begin position="569"/>
        <end position="685"/>
    </location>
</feature>
<keyword evidence="2" id="KW-0812">Transmembrane</keyword>
<feature type="compositionally biased region" description="Basic and acidic residues" evidence="1">
    <location>
        <begin position="292"/>
        <end position="303"/>
    </location>
</feature>
<feature type="compositionally biased region" description="Basic and acidic residues" evidence="1">
    <location>
        <begin position="667"/>
        <end position="677"/>
    </location>
</feature>